<reference evidence="2 3" key="2">
    <citation type="journal article" date="2010" name="Stand. Genomic Sci.">
        <title>Complete genome sequence of Chitinophaga pinensis type strain (UQM 2034).</title>
        <authorList>
            <person name="Glavina Del Rio T."/>
            <person name="Abt B."/>
            <person name="Spring S."/>
            <person name="Lapidus A."/>
            <person name="Nolan M."/>
            <person name="Tice H."/>
            <person name="Copeland A."/>
            <person name="Cheng J.F."/>
            <person name="Chen F."/>
            <person name="Bruce D."/>
            <person name="Goodwin L."/>
            <person name="Pitluck S."/>
            <person name="Ivanova N."/>
            <person name="Mavromatis K."/>
            <person name="Mikhailova N."/>
            <person name="Pati A."/>
            <person name="Chen A."/>
            <person name="Palaniappan K."/>
            <person name="Land M."/>
            <person name="Hauser L."/>
            <person name="Chang Y.J."/>
            <person name="Jeffries C.D."/>
            <person name="Chain P."/>
            <person name="Saunders E."/>
            <person name="Detter J.C."/>
            <person name="Brettin T."/>
            <person name="Rohde M."/>
            <person name="Goker M."/>
            <person name="Bristow J."/>
            <person name="Eisen J.A."/>
            <person name="Markowitz V."/>
            <person name="Hugenholtz P."/>
            <person name="Kyrpides N.C."/>
            <person name="Klenk H.P."/>
            <person name="Lucas S."/>
        </authorList>
    </citation>
    <scope>NUCLEOTIDE SEQUENCE [LARGE SCALE GENOMIC DNA]</scope>
    <source>
        <strain evidence="3">ATCC 43595 / DSM 2588 / LMG 13176 / NBRC 15968 / NCIMB 11800 / UQM 2034</strain>
    </source>
</reference>
<dbReference type="InterPro" id="IPR000595">
    <property type="entry name" value="cNMP-bd_dom"/>
</dbReference>
<dbReference type="CDD" id="cd00038">
    <property type="entry name" value="CAP_ED"/>
    <property type="match status" value="1"/>
</dbReference>
<accession>A0A979G3S0</accession>
<reference evidence="3" key="1">
    <citation type="submission" date="2009-08" db="EMBL/GenBank/DDBJ databases">
        <title>The complete genome of Chitinophaga pinensis DSM 2588.</title>
        <authorList>
            <consortium name="US DOE Joint Genome Institute (JGI-PGF)"/>
            <person name="Lucas S."/>
            <person name="Copeland A."/>
            <person name="Lapidus A."/>
            <person name="Glavina del Rio T."/>
            <person name="Dalin E."/>
            <person name="Tice H."/>
            <person name="Bruce D."/>
            <person name="Goodwin L."/>
            <person name="Pitluck S."/>
            <person name="Kyrpides N."/>
            <person name="Mavromatis K."/>
            <person name="Ivanova N."/>
            <person name="Mikhailova N."/>
            <person name="Sims D."/>
            <person name="Meinche L."/>
            <person name="Brettin T."/>
            <person name="Detter J.C."/>
            <person name="Han C."/>
            <person name="Larimer F."/>
            <person name="Land M."/>
            <person name="Hauser L."/>
            <person name="Markowitz V."/>
            <person name="Cheng J.-F."/>
            <person name="Hugenholtz P."/>
            <person name="Woyke T."/>
            <person name="Wu D."/>
            <person name="Spring S."/>
            <person name="Klenk H.-P."/>
            <person name="Eisen J.A."/>
        </authorList>
    </citation>
    <scope>NUCLEOTIDE SEQUENCE [LARGE SCALE GENOMIC DNA]</scope>
    <source>
        <strain evidence="3">ATCC 43595 / DSM 2588 / LMG 13176 / NBRC 15968 / NCIMB 11800 / UQM 2034</strain>
    </source>
</reference>
<dbReference type="SUPFAM" id="SSF51206">
    <property type="entry name" value="cAMP-binding domain-like"/>
    <property type="match status" value="1"/>
</dbReference>
<protein>
    <submittedName>
        <fullName evidence="2">Transcriptional regulator, Crp/Fnr family</fullName>
    </submittedName>
</protein>
<dbReference type="InterPro" id="IPR014710">
    <property type="entry name" value="RmlC-like_jellyroll"/>
</dbReference>
<dbReference type="Pfam" id="PF00027">
    <property type="entry name" value="cNMP_binding"/>
    <property type="match status" value="1"/>
</dbReference>
<sequence length="192" mass="22076">MFAAFQKYLTEKIELSEEEIAAIAEVAIVKKLRKKQYLLQEGDVWKYNAFVCRGFLKTFSVNDNGMEHILNFSPENYWCGDRESLMHATPSRLNIDAIEDSEVVLIKKEDFDGLCQQIPQLNNLVNNILQKSFLVSQNRILANISLSAEEKYQQFLEKHPAIANRVPQHMIASYIGITPETLTRIRKNAAKK</sequence>
<organism evidence="2 3">
    <name type="scientific">Chitinophaga pinensis (strain ATCC 43595 / DSM 2588 / LMG 13176 / NBRC 15968 / NCIMB 11800 / UQM 2034)</name>
    <dbReference type="NCBI Taxonomy" id="485918"/>
    <lineage>
        <taxon>Bacteria</taxon>
        <taxon>Pseudomonadati</taxon>
        <taxon>Bacteroidota</taxon>
        <taxon>Chitinophagia</taxon>
        <taxon>Chitinophagales</taxon>
        <taxon>Chitinophagaceae</taxon>
        <taxon>Chitinophaga</taxon>
    </lineage>
</organism>
<name>A0A979G3S0_CHIPD</name>
<dbReference type="OrthoDB" id="9152304at2"/>
<feature type="domain" description="Cyclic nucleotide-binding" evidence="1">
    <location>
        <begin position="15"/>
        <end position="114"/>
    </location>
</feature>
<dbReference type="InterPro" id="IPR018490">
    <property type="entry name" value="cNMP-bd_dom_sf"/>
</dbReference>
<dbReference type="PROSITE" id="PS50042">
    <property type="entry name" value="CNMP_BINDING_3"/>
    <property type="match status" value="1"/>
</dbReference>
<dbReference type="EMBL" id="CP001699">
    <property type="protein sequence ID" value="ACU60158.1"/>
    <property type="molecule type" value="Genomic_DNA"/>
</dbReference>
<dbReference type="Proteomes" id="UP000002215">
    <property type="component" value="Chromosome"/>
</dbReference>
<dbReference type="KEGG" id="cpi:Cpin_2676"/>
<evidence type="ECO:0000259" key="1">
    <source>
        <dbReference type="PROSITE" id="PS50042"/>
    </source>
</evidence>
<evidence type="ECO:0000313" key="2">
    <source>
        <dbReference type="EMBL" id="ACU60158.1"/>
    </source>
</evidence>
<dbReference type="AlphaFoldDB" id="A0A979G3S0"/>
<dbReference type="Gene3D" id="2.60.120.10">
    <property type="entry name" value="Jelly Rolls"/>
    <property type="match status" value="1"/>
</dbReference>
<dbReference type="RefSeq" id="WP_012790334.1">
    <property type="nucleotide sequence ID" value="NC_013132.1"/>
</dbReference>
<gene>
    <name evidence="2" type="ordered locus">Cpin_2676</name>
</gene>
<evidence type="ECO:0000313" key="3">
    <source>
        <dbReference type="Proteomes" id="UP000002215"/>
    </source>
</evidence>
<proteinExistence type="predicted"/>